<evidence type="ECO:0000313" key="6">
    <source>
        <dbReference type="EMBL" id="CAB4597906.1"/>
    </source>
</evidence>
<dbReference type="PANTHER" id="PTHR23427:SF2">
    <property type="entry name" value="SURFEIT LOCUS PROTEIN 1"/>
    <property type="match status" value="1"/>
</dbReference>
<sequence>MLRFLTRPKWILFHLLCVIGIVSMILLSLWQFDRMIERRNFNDEVRDRTSLPLIDIADVDSTDLDPVDVEWRSAGAKGVYLVDEQVTIANRSQNGRAGSNVVTPLRLDDGRIMLVNRGFVALSESAPDAPVGEVRVVGTLRAGETRRTGQPADAPGDLDEFLRLDIERLDQQIDGDLLDVVLALEQSDPAESTLLAPVPLPELDGGPHLSYAIQWLIFAAAVAIGWVLAVRWSLRRRDPRSSPSA</sequence>
<gene>
    <name evidence="6" type="ORF">UFOPK1722_02021</name>
</gene>
<dbReference type="Pfam" id="PF02104">
    <property type="entry name" value="SURF1"/>
    <property type="match status" value="1"/>
</dbReference>
<dbReference type="AlphaFoldDB" id="A0A6J6G9K8"/>
<proteinExistence type="predicted"/>
<keyword evidence="4 5" id="KW-0472">Membrane</keyword>
<organism evidence="6">
    <name type="scientific">freshwater metagenome</name>
    <dbReference type="NCBI Taxonomy" id="449393"/>
    <lineage>
        <taxon>unclassified sequences</taxon>
        <taxon>metagenomes</taxon>
        <taxon>ecological metagenomes</taxon>
    </lineage>
</organism>
<feature type="transmembrane region" description="Helical" evidence="5">
    <location>
        <begin position="212"/>
        <end position="234"/>
    </location>
</feature>
<dbReference type="GO" id="GO:0016020">
    <property type="term" value="C:membrane"/>
    <property type="evidence" value="ECO:0007669"/>
    <property type="project" value="UniProtKB-SubCell"/>
</dbReference>
<dbReference type="PANTHER" id="PTHR23427">
    <property type="entry name" value="SURFEIT LOCUS PROTEIN"/>
    <property type="match status" value="1"/>
</dbReference>
<evidence type="ECO:0000256" key="3">
    <source>
        <dbReference type="ARBA" id="ARBA00022989"/>
    </source>
</evidence>
<feature type="transmembrane region" description="Helical" evidence="5">
    <location>
        <begin position="12"/>
        <end position="32"/>
    </location>
</feature>
<reference evidence="6" key="1">
    <citation type="submission" date="2020-05" db="EMBL/GenBank/DDBJ databases">
        <authorList>
            <person name="Chiriac C."/>
            <person name="Salcher M."/>
            <person name="Ghai R."/>
            <person name="Kavagutti S V."/>
        </authorList>
    </citation>
    <scope>NUCLEOTIDE SEQUENCE</scope>
</reference>
<evidence type="ECO:0000256" key="5">
    <source>
        <dbReference type="SAM" id="Phobius"/>
    </source>
</evidence>
<comment type="subcellular location">
    <subcellularLocation>
        <location evidence="1">Membrane</location>
    </subcellularLocation>
</comment>
<dbReference type="InterPro" id="IPR045214">
    <property type="entry name" value="Surf1/Surf4"/>
</dbReference>
<name>A0A6J6G9K8_9ZZZZ</name>
<protein>
    <submittedName>
        <fullName evidence="6">Unannotated protein</fullName>
    </submittedName>
</protein>
<accession>A0A6J6G9K8</accession>
<evidence type="ECO:0000256" key="4">
    <source>
        <dbReference type="ARBA" id="ARBA00023136"/>
    </source>
</evidence>
<dbReference type="PROSITE" id="PS50895">
    <property type="entry name" value="SURF1"/>
    <property type="match status" value="1"/>
</dbReference>
<keyword evidence="3 5" id="KW-1133">Transmembrane helix</keyword>
<keyword evidence="2 5" id="KW-0812">Transmembrane</keyword>
<evidence type="ECO:0000256" key="1">
    <source>
        <dbReference type="ARBA" id="ARBA00004370"/>
    </source>
</evidence>
<dbReference type="CDD" id="cd06662">
    <property type="entry name" value="SURF1"/>
    <property type="match status" value="1"/>
</dbReference>
<dbReference type="EMBL" id="CAEZTS010000264">
    <property type="protein sequence ID" value="CAB4597906.1"/>
    <property type="molecule type" value="Genomic_DNA"/>
</dbReference>
<evidence type="ECO:0000256" key="2">
    <source>
        <dbReference type="ARBA" id="ARBA00022692"/>
    </source>
</evidence>
<dbReference type="InterPro" id="IPR002994">
    <property type="entry name" value="Surf1/Shy1"/>
</dbReference>